<accession>A0A9P7J4Z0</accession>
<proteinExistence type="predicted"/>
<dbReference type="OrthoDB" id="2690417at2759"/>
<name>A0A9P7J4Z0_9AGAM</name>
<protein>
    <submittedName>
        <fullName evidence="2">Uncharacterized protein</fullName>
    </submittedName>
</protein>
<keyword evidence="3" id="KW-1185">Reference proteome</keyword>
<gene>
    <name evidence="2" type="ORF">BJ212DRAFT_1487250</name>
</gene>
<organism evidence="2 3">
    <name type="scientific">Suillus subaureus</name>
    <dbReference type="NCBI Taxonomy" id="48587"/>
    <lineage>
        <taxon>Eukaryota</taxon>
        <taxon>Fungi</taxon>
        <taxon>Dikarya</taxon>
        <taxon>Basidiomycota</taxon>
        <taxon>Agaricomycotina</taxon>
        <taxon>Agaricomycetes</taxon>
        <taxon>Agaricomycetidae</taxon>
        <taxon>Boletales</taxon>
        <taxon>Suillineae</taxon>
        <taxon>Suillaceae</taxon>
        <taxon>Suillus</taxon>
    </lineage>
</organism>
<dbReference type="Proteomes" id="UP000807769">
    <property type="component" value="Unassembled WGS sequence"/>
</dbReference>
<reference evidence="2" key="1">
    <citation type="journal article" date="2020" name="New Phytol.">
        <title>Comparative genomics reveals dynamic genome evolution in host specialist ectomycorrhizal fungi.</title>
        <authorList>
            <person name="Lofgren L.A."/>
            <person name="Nguyen N.H."/>
            <person name="Vilgalys R."/>
            <person name="Ruytinx J."/>
            <person name="Liao H.L."/>
            <person name="Branco S."/>
            <person name="Kuo A."/>
            <person name="LaButti K."/>
            <person name="Lipzen A."/>
            <person name="Andreopoulos W."/>
            <person name="Pangilinan J."/>
            <person name="Riley R."/>
            <person name="Hundley H."/>
            <person name="Na H."/>
            <person name="Barry K."/>
            <person name="Grigoriev I.V."/>
            <person name="Stajich J.E."/>
            <person name="Kennedy P.G."/>
        </authorList>
    </citation>
    <scope>NUCLEOTIDE SEQUENCE</scope>
    <source>
        <strain evidence="2">MN1</strain>
    </source>
</reference>
<sequence>MFVNGTFDYGGPPHLQASSAITRKKPKVPMSAHTQDDVMGIVAKDTMTTIQKTNLRSEVLIPPPSHPFKLAKRLPTKPVPAPIEILSSTDGVEKPDEEPLNSSNGKIHSEDNADYGDFSHSRSWKLDTRVVQAMKKHVQPIGLEEEMAIENKPSAQATGKAHAKGGHSSPLTVGFSGDEEQQSQPAIDNAAMHLCDGPPDIVKGGQPALTKTMRLLQEDEDSQNNSRAVQPETLVDHLTSVQVTEAPILLAVPSSPCKTELPAKHTGGNGQSGHVQDVPPPLLQNLTCAPSEDICPGPPFLTLMHQNLAMLTLVGPQQSLP</sequence>
<evidence type="ECO:0000313" key="3">
    <source>
        <dbReference type="Proteomes" id="UP000807769"/>
    </source>
</evidence>
<evidence type="ECO:0000256" key="1">
    <source>
        <dbReference type="SAM" id="MobiDB-lite"/>
    </source>
</evidence>
<feature type="region of interest" description="Disordered" evidence="1">
    <location>
        <begin position="81"/>
        <end position="114"/>
    </location>
</feature>
<dbReference type="RefSeq" id="XP_041186382.1">
    <property type="nucleotide sequence ID" value="XM_041341252.1"/>
</dbReference>
<comment type="caution">
    <text evidence="2">The sequence shown here is derived from an EMBL/GenBank/DDBJ whole genome shotgun (WGS) entry which is preliminary data.</text>
</comment>
<dbReference type="GeneID" id="64635268"/>
<evidence type="ECO:0000313" key="2">
    <source>
        <dbReference type="EMBL" id="KAG1803028.1"/>
    </source>
</evidence>
<feature type="region of interest" description="Disordered" evidence="1">
    <location>
        <begin position="153"/>
        <end position="178"/>
    </location>
</feature>
<dbReference type="AlphaFoldDB" id="A0A9P7J4Z0"/>
<dbReference type="EMBL" id="JABBWG010000074">
    <property type="protein sequence ID" value="KAG1803028.1"/>
    <property type="molecule type" value="Genomic_DNA"/>
</dbReference>